<gene>
    <name evidence="4" type="ORF">FA13DRAFT_1795343</name>
    <name evidence="3" type="ORF">FA13DRAFT_1796354</name>
</gene>
<comment type="caution">
    <text evidence="3">The sequence shown here is derived from an EMBL/GenBank/DDBJ whole genome shotgun (WGS) entry which is preliminary data.</text>
</comment>
<dbReference type="Pfam" id="PF05922">
    <property type="entry name" value="Inhibitor_I9"/>
    <property type="match status" value="1"/>
</dbReference>
<dbReference type="EMBL" id="QPFP01000045">
    <property type="protein sequence ID" value="TEB26887.1"/>
    <property type="molecule type" value="Genomic_DNA"/>
</dbReference>
<dbReference type="InterPro" id="IPR010259">
    <property type="entry name" value="S8pro/Inhibitor_I9"/>
</dbReference>
<dbReference type="OrthoDB" id="5518345at2759"/>
<dbReference type="PANTHER" id="PTHR28288">
    <property type="entry name" value="PROTEASE B INHIBITOR 2"/>
    <property type="match status" value="1"/>
</dbReference>
<dbReference type="GO" id="GO:0004866">
    <property type="term" value="F:endopeptidase inhibitor activity"/>
    <property type="evidence" value="ECO:0007669"/>
    <property type="project" value="TreeGrafter"/>
</dbReference>
<dbReference type="SUPFAM" id="SSF54897">
    <property type="entry name" value="Protease propeptides/inhibitors"/>
    <property type="match status" value="1"/>
</dbReference>
<keyword evidence="5" id="KW-1185">Reference proteome</keyword>
<dbReference type="AlphaFoldDB" id="A0A4Y7SV03"/>
<evidence type="ECO:0000256" key="1">
    <source>
        <dbReference type="ARBA" id="ARBA00038069"/>
    </source>
</evidence>
<evidence type="ECO:0000313" key="4">
    <source>
        <dbReference type="EMBL" id="TEB26887.1"/>
    </source>
</evidence>
<evidence type="ECO:0000259" key="2">
    <source>
        <dbReference type="Pfam" id="PF05922"/>
    </source>
</evidence>
<dbReference type="PANTHER" id="PTHR28288:SF2">
    <property type="entry name" value="PROTEASE B INHIBITOR 2"/>
    <property type="match status" value="1"/>
</dbReference>
<reference evidence="3 5" key="1">
    <citation type="journal article" date="2019" name="Nat. Ecol. Evol.">
        <title>Megaphylogeny resolves global patterns of mushroom evolution.</title>
        <authorList>
            <person name="Varga T."/>
            <person name="Krizsan K."/>
            <person name="Foldi C."/>
            <person name="Dima B."/>
            <person name="Sanchez-Garcia M."/>
            <person name="Sanchez-Ramirez S."/>
            <person name="Szollosi G.J."/>
            <person name="Szarkandi J.G."/>
            <person name="Papp V."/>
            <person name="Albert L."/>
            <person name="Andreopoulos W."/>
            <person name="Angelini C."/>
            <person name="Antonin V."/>
            <person name="Barry K.W."/>
            <person name="Bougher N.L."/>
            <person name="Buchanan P."/>
            <person name="Buyck B."/>
            <person name="Bense V."/>
            <person name="Catcheside P."/>
            <person name="Chovatia M."/>
            <person name="Cooper J."/>
            <person name="Damon W."/>
            <person name="Desjardin D."/>
            <person name="Finy P."/>
            <person name="Geml J."/>
            <person name="Haridas S."/>
            <person name="Hughes K."/>
            <person name="Justo A."/>
            <person name="Karasinski D."/>
            <person name="Kautmanova I."/>
            <person name="Kiss B."/>
            <person name="Kocsube S."/>
            <person name="Kotiranta H."/>
            <person name="LaButti K.M."/>
            <person name="Lechner B.E."/>
            <person name="Liimatainen K."/>
            <person name="Lipzen A."/>
            <person name="Lukacs Z."/>
            <person name="Mihaltcheva S."/>
            <person name="Morgado L.N."/>
            <person name="Niskanen T."/>
            <person name="Noordeloos M.E."/>
            <person name="Ohm R.A."/>
            <person name="Ortiz-Santana B."/>
            <person name="Ovrebo C."/>
            <person name="Racz N."/>
            <person name="Riley R."/>
            <person name="Savchenko A."/>
            <person name="Shiryaev A."/>
            <person name="Soop K."/>
            <person name="Spirin V."/>
            <person name="Szebenyi C."/>
            <person name="Tomsovsky M."/>
            <person name="Tulloss R.E."/>
            <person name="Uehling J."/>
            <person name="Grigoriev I.V."/>
            <person name="Vagvolgyi C."/>
            <person name="Papp T."/>
            <person name="Martin F.M."/>
            <person name="Miettinen O."/>
            <person name="Hibbett D.S."/>
            <person name="Nagy L.G."/>
        </authorList>
    </citation>
    <scope>NUCLEOTIDE SEQUENCE [LARGE SCALE GENOMIC DNA]</scope>
    <source>
        <strain evidence="3 5">FP101781</strain>
    </source>
</reference>
<dbReference type="Proteomes" id="UP000298030">
    <property type="component" value="Unassembled WGS sequence"/>
</dbReference>
<dbReference type="EMBL" id="QPFP01000056">
    <property type="protein sequence ID" value="TEB25448.1"/>
    <property type="molecule type" value="Genomic_DNA"/>
</dbReference>
<comment type="similarity">
    <text evidence="1">Belongs to the protease inhibitor I9 family.</text>
</comment>
<evidence type="ECO:0000313" key="3">
    <source>
        <dbReference type="EMBL" id="TEB25448.1"/>
    </source>
</evidence>
<dbReference type="STRING" id="71717.A0A4Y7SV03"/>
<dbReference type="GO" id="GO:0008233">
    <property type="term" value="F:peptidase activity"/>
    <property type="evidence" value="ECO:0007669"/>
    <property type="project" value="UniProtKB-KW"/>
</dbReference>
<evidence type="ECO:0000313" key="5">
    <source>
        <dbReference type="Proteomes" id="UP000298030"/>
    </source>
</evidence>
<sequence>MSDSGKFIVVFKDHVTSEQISKYAAEVKAAGGEIKDRYDEGAGILNGFSATIPSSFKASLAGDDLVSYIEPDGVVTIQ</sequence>
<protein>
    <submittedName>
        <fullName evidence="3">Protease propeptide/inhibitor</fullName>
    </submittedName>
</protein>
<proteinExistence type="inferred from homology"/>
<dbReference type="GO" id="GO:0042144">
    <property type="term" value="P:vacuole fusion, non-autophagic"/>
    <property type="evidence" value="ECO:0007669"/>
    <property type="project" value="TreeGrafter"/>
</dbReference>
<accession>A0A4Y7SV03</accession>
<name>A0A4Y7SV03_COPMI</name>
<keyword evidence="3" id="KW-0378">Hydrolase</keyword>
<dbReference type="GO" id="GO:0006508">
    <property type="term" value="P:proteolysis"/>
    <property type="evidence" value="ECO:0007669"/>
    <property type="project" value="UniProtKB-KW"/>
</dbReference>
<organism evidence="3 5">
    <name type="scientific">Coprinellus micaceus</name>
    <name type="common">Glistening ink-cap mushroom</name>
    <name type="synonym">Coprinus micaceus</name>
    <dbReference type="NCBI Taxonomy" id="71717"/>
    <lineage>
        <taxon>Eukaryota</taxon>
        <taxon>Fungi</taxon>
        <taxon>Dikarya</taxon>
        <taxon>Basidiomycota</taxon>
        <taxon>Agaricomycotina</taxon>
        <taxon>Agaricomycetes</taxon>
        <taxon>Agaricomycetidae</taxon>
        <taxon>Agaricales</taxon>
        <taxon>Agaricineae</taxon>
        <taxon>Psathyrellaceae</taxon>
        <taxon>Coprinellus</taxon>
    </lineage>
</organism>
<dbReference type="InterPro" id="IPR037045">
    <property type="entry name" value="S8pro/Inhibitor_I9_sf"/>
</dbReference>
<dbReference type="InterPro" id="IPR052471">
    <property type="entry name" value="PBI_I9"/>
</dbReference>
<dbReference type="Gene3D" id="3.30.70.80">
    <property type="entry name" value="Peptidase S8 propeptide/proteinase inhibitor I9"/>
    <property type="match status" value="1"/>
</dbReference>
<keyword evidence="3" id="KW-0645">Protease</keyword>
<feature type="domain" description="Inhibitor I9" evidence="2">
    <location>
        <begin position="6"/>
        <end position="77"/>
    </location>
</feature>